<evidence type="ECO:0000313" key="2">
    <source>
        <dbReference type="Proteomes" id="UP000054485"/>
    </source>
</evidence>
<reference evidence="2" key="2">
    <citation type="submission" date="2015-01" db="EMBL/GenBank/DDBJ databases">
        <title>Evolutionary Origins and Diversification of the Mycorrhizal Mutualists.</title>
        <authorList>
            <consortium name="DOE Joint Genome Institute"/>
            <consortium name="Mycorrhizal Genomics Consortium"/>
            <person name="Kohler A."/>
            <person name="Kuo A."/>
            <person name="Nagy L.G."/>
            <person name="Floudas D."/>
            <person name="Copeland A."/>
            <person name="Barry K.W."/>
            <person name="Cichocki N."/>
            <person name="Veneault-Fourrey C."/>
            <person name="LaButti K."/>
            <person name="Lindquist E.A."/>
            <person name="Lipzen A."/>
            <person name="Lundell T."/>
            <person name="Morin E."/>
            <person name="Murat C."/>
            <person name="Riley R."/>
            <person name="Ohm R."/>
            <person name="Sun H."/>
            <person name="Tunlid A."/>
            <person name="Henrissat B."/>
            <person name="Grigoriev I.V."/>
            <person name="Hibbett D.S."/>
            <person name="Martin F."/>
        </authorList>
    </citation>
    <scope>NUCLEOTIDE SEQUENCE [LARGE SCALE GENOMIC DNA]</scope>
    <source>
        <strain evidence="2">UH-Slu-Lm8-n1</strain>
    </source>
</reference>
<evidence type="ECO:0000313" key="1">
    <source>
        <dbReference type="EMBL" id="KIK38360.1"/>
    </source>
</evidence>
<name>A0A0C9ZLJ6_9AGAM</name>
<organism evidence="1 2">
    <name type="scientific">Suillus luteus UH-Slu-Lm8-n1</name>
    <dbReference type="NCBI Taxonomy" id="930992"/>
    <lineage>
        <taxon>Eukaryota</taxon>
        <taxon>Fungi</taxon>
        <taxon>Dikarya</taxon>
        <taxon>Basidiomycota</taxon>
        <taxon>Agaricomycotina</taxon>
        <taxon>Agaricomycetes</taxon>
        <taxon>Agaricomycetidae</taxon>
        <taxon>Boletales</taxon>
        <taxon>Suillineae</taxon>
        <taxon>Suillaceae</taxon>
        <taxon>Suillus</taxon>
    </lineage>
</organism>
<reference evidence="1 2" key="1">
    <citation type="submission" date="2014-04" db="EMBL/GenBank/DDBJ databases">
        <authorList>
            <consortium name="DOE Joint Genome Institute"/>
            <person name="Kuo A."/>
            <person name="Ruytinx J."/>
            <person name="Rineau F."/>
            <person name="Colpaert J."/>
            <person name="Kohler A."/>
            <person name="Nagy L.G."/>
            <person name="Floudas D."/>
            <person name="Copeland A."/>
            <person name="Barry K.W."/>
            <person name="Cichocki N."/>
            <person name="Veneault-Fourrey C."/>
            <person name="LaButti K."/>
            <person name="Lindquist E.A."/>
            <person name="Lipzen A."/>
            <person name="Lundell T."/>
            <person name="Morin E."/>
            <person name="Murat C."/>
            <person name="Sun H."/>
            <person name="Tunlid A."/>
            <person name="Henrissat B."/>
            <person name="Grigoriev I.V."/>
            <person name="Hibbett D.S."/>
            <person name="Martin F."/>
            <person name="Nordberg H.P."/>
            <person name="Cantor M.N."/>
            <person name="Hua S.X."/>
        </authorList>
    </citation>
    <scope>NUCLEOTIDE SEQUENCE [LARGE SCALE GENOMIC DNA]</scope>
    <source>
        <strain evidence="1 2">UH-Slu-Lm8-n1</strain>
    </source>
</reference>
<dbReference type="Proteomes" id="UP000054485">
    <property type="component" value="Unassembled WGS sequence"/>
</dbReference>
<dbReference type="HOGENOM" id="CLU_3033954_0_0_1"/>
<sequence length="55" mass="6508">MSLEKADYYYVAVTWLLHQDDIEVRASFIHLWNYSSCRFVNLACNSNDEEMEVST</sequence>
<dbReference type="EMBL" id="KN835398">
    <property type="protein sequence ID" value="KIK38360.1"/>
    <property type="molecule type" value="Genomic_DNA"/>
</dbReference>
<proteinExistence type="predicted"/>
<gene>
    <name evidence="1" type="ORF">CY34DRAFT_809437</name>
</gene>
<protein>
    <submittedName>
        <fullName evidence="1">Unplaced genomic scaffold CY34scaffold_267, whole genome shotgun sequence</fullName>
    </submittedName>
</protein>
<accession>A0A0C9ZLJ6</accession>
<dbReference type="AlphaFoldDB" id="A0A0C9ZLJ6"/>
<dbReference type="InParanoid" id="A0A0C9ZLJ6"/>
<keyword evidence="2" id="KW-1185">Reference proteome</keyword>